<dbReference type="InterPro" id="IPR036603">
    <property type="entry name" value="RBP11-like"/>
</dbReference>
<dbReference type="Proteomes" id="UP001141327">
    <property type="component" value="Unassembled WGS sequence"/>
</dbReference>
<proteinExistence type="inferred from homology"/>
<comment type="similarity">
    <text evidence="5">Belongs to the archaeal Rpo11/eukaryotic RPB11/RPC19 RNA polymerase subunit family.</text>
</comment>
<reference evidence="7" key="1">
    <citation type="journal article" date="2022" name="bioRxiv">
        <title>Genomics of Preaxostyla Flagellates Illuminates Evolutionary Transitions and the Path Towards Mitochondrial Loss.</title>
        <authorList>
            <person name="Novak L.V.F."/>
            <person name="Treitli S.C."/>
            <person name="Pyrih J."/>
            <person name="Halakuc P."/>
            <person name="Pipaliya S.V."/>
            <person name="Vacek V."/>
            <person name="Brzon O."/>
            <person name="Soukal P."/>
            <person name="Eme L."/>
            <person name="Dacks J.B."/>
            <person name="Karnkowska A."/>
            <person name="Elias M."/>
            <person name="Hampl V."/>
        </authorList>
    </citation>
    <scope>NUCLEOTIDE SEQUENCE</scope>
    <source>
        <strain evidence="7">RCP-MX</strain>
    </source>
</reference>
<gene>
    <name evidence="7" type="ORF">PAPYR_1000</name>
</gene>
<dbReference type="InterPro" id="IPR008193">
    <property type="entry name" value="RNA_pol_Rpb11_13-16kDa_CS"/>
</dbReference>
<sequence length="123" mass="14153">MNAPDRFELFVLPPDTEKLTVTQDTKVPNAAVFKIYLEDHTLGNIIRCQLLKDPTVIFAGYQQPHPLENYILVRIQTAPQNNPVAAFQHCLAELQKEFASIYSQFETQLAPHGWRTADERREM</sequence>
<dbReference type="InterPro" id="IPR022905">
    <property type="entry name" value="Rpo11-like"/>
</dbReference>
<dbReference type="Gene3D" id="3.30.1360.10">
    <property type="entry name" value="RNA polymerase, RBP11-like subunit"/>
    <property type="match status" value="1"/>
</dbReference>
<keyword evidence="8" id="KW-1185">Reference proteome</keyword>
<keyword evidence="2" id="KW-0240">DNA-directed RNA polymerase</keyword>
<evidence type="ECO:0000259" key="6">
    <source>
        <dbReference type="Pfam" id="PF13656"/>
    </source>
</evidence>
<evidence type="ECO:0000256" key="1">
    <source>
        <dbReference type="ARBA" id="ARBA00004123"/>
    </source>
</evidence>
<evidence type="ECO:0000256" key="4">
    <source>
        <dbReference type="ARBA" id="ARBA00023242"/>
    </source>
</evidence>
<dbReference type="PANTHER" id="PTHR13946">
    <property type="entry name" value="DNA-DIRECTED RNA POLYMERASE I,II,III"/>
    <property type="match status" value="1"/>
</dbReference>
<evidence type="ECO:0000256" key="2">
    <source>
        <dbReference type="ARBA" id="ARBA00022478"/>
    </source>
</evidence>
<dbReference type="InterPro" id="IPR009025">
    <property type="entry name" value="RBP11-like_dimer"/>
</dbReference>
<dbReference type="EMBL" id="JAPMOS010000003">
    <property type="protein sequence ID" value="KAJ4462376.1"/>
    <property type="molecule type" value="Genomic_DNA"/>
</dbReference>
<dbReference type="SUPFAM" id="SSF55257">
    <property type="entry name" value="RBP11-like subunits of RNA polymerase"/>
    <property type="match status" value="1"/>
</dbReference>
<keyword evidence="3" id="KW-0804">Transcription</keyword>
<comment type="subcellular location">
    <subcellularLocation>
        <location evidence="1">Nucleus</location>
    </subcellularLocation>
</comment>
<feature type="domain" description="DNA-directed RNA polymerase RBP11-like dimerisation" evidence="6">
    <location>
        <begin position="31"/>
        <end position="101"/>
    </location>
</feature>
<dbReference type="PANTHER" id="PTHR13946:SF16">
    <property type="entry name" value="DNA-DIRECTED RNA POLYMERASE II SUBUNIT RPB11"/>
    <property type="match status" value="1"/>
</dbReference>
<evidence type="ECO:0000256" key="5">
    <source>
        <dbReference type="ARBA" id="ARBA00025751"/>
    </source>
</evidence>
<organism evidence="7 8">
    <name type="scientific">Paratrimastix pyriformis</name>
    <dbReference type="NCBI Taxonomy" id="342808"/>
    <lineage>
        <taxon>Eukaryota</taxon>
        <taxon>Metamonada</taxon>
        <taxon>Preaxostyla</taxon>
        <taxon>Paratrimastigidae</taxon>
        <taxon>Paratrimastix</taxon>
    </lineage>
</organism>
<evidence type="ECO:0000313" key="8">
    <source>
        <dbReference type="Proteomes" id="UP001141327"/>
    </source>
</evidence>
<dbReference type="PROSITE" id="PS01154">
    <property type="entry name" value="RNA_POL_L_13KD"/>
    <property type="match status" value="1"/>
</dbReference>
<dbReference type="HAMAP" id="MF_00261">
    <property type="entry name" value="RNApol_arch_Rpo11"/>
    <property type="match status" value="1"/>
</dbReference>
<dbReference type="InterPro" id="IPR037685">
    <property type="entry name" value="RBP11"/>
</dbReference>
<protein>
    <submittedName>
        <fullName evidence="7">RNA polymerase II core subunit</fullName>
    </submittedName>
</protein>
<dbReference type="Pfam" id="PF13656">
    <property type="entry name" value="RNA_pol_L_2"/>
    <property type="match status" value="1"/>
</dbReference>
<evidence type="ECO:0000313" key="7">
    <source>
        <dbReference type="EMBL" id="KAJ4462376.1"/>
    </source>
</evidence>
<evidence type="ECO:0000256" key="3">
    <source>
        <dbReference type="ARBA" id="ARBA00023163"/>
    </source>
</evidence>
<comment type="caution">
    <text evidence="7">The sequence shown here is derived from an EMBL/GenBank/DDBJ whole genome shotgun (WGS) entry which is preliminary data.</text>
</comment>
<keyword evidence="4" id="KW-0539">Nucleus</keyword>
<accession>A0ABQ8UW79</accession>
<dbReference type="CDD" id="cd06926">
    <property type="entry name" value="RNAP_II_RPB11"/>
    <property type="match status" value="1"/>
</dbReference>
<name>A0ABQ8UW79_9EUKA</name>